<feature type="transmembrane region" description="Helical" evidence="1">
    <location>
        <begin position="21"/>
        <end position="42"/>
    </location>
</feature>
<evidence type="ECO:0000256" key="1">
    <source>
        <dbReference type="SAM" id="Phobius"/>
    </source>
</evidence>
<keyword evidence="1" id="KW-0812">Transmembrane</keyword>
<dbReference type="Proteomes" id="UP000190150">
    <property type="component" value="Unassembled WGS sequence"/>
</dbReference>
<keyword evidence="1" id="KW-1133">Transmembrane helix</keyword>
<dbReference type="EMBL" id="FUZF01000021">
    <property type="protein sequence ID" value="SKC03594.1"/>
    <property type="molecule type" value="Genomic_DNA"/>
</dbReference>
<dbReference type="STRING" id="1513896.SAMN05660841_03786"/>
<reference evidence="3" key="1">
    <citation type="submission" date="2017-02" db="EMBL/GenBank/DDBJ databases">
        <authorList>
            <person name="Varghese N."/>
            <person name="Submissions S."/>
        </authorList>
    </citation>
    <scope>NUCLEOTIDE SEQUENCE [LARGE SCALE GENOMIC DNA]</scope>
    <source>
        <strain evidence="3">DSM 24091</strain>
    </source>
</reference>
<organism evidence="2 3">
    <name type="scientific">Sphingobacterium nematocida</name>
    <dbReference type="NCBI Taxonomy" id="1513896"/>
    <lineage>
        <taxon>Bacteria</taxon>
        <taxon>Pseudomonadati</taxon>
        <taxon>Bacteroidota</taxon>
        <taxon>Sphingobacteriia</taxon>
        <taxon>Sphingobacteriales</taxon>
        <taxon>Sphingobacteriaceae</taxon>
        <taxon>Sphingobacterium</taxon>
    </lineage>
</organism>
<gene>
    <name evidence="2" type="ORF">SAMN05660841_03786</name>
</gene>
<dbReference type="AlphaFoldDB" id="A0A1T5G5K1"/>
<feature type="transmembrane region" description="Helical" evidence="1">
    <location>
        <begin position="54"/>
        <end position="71"/>
    </location>
</feature>
<accession>A0A1T5G5K1</accession>
<proteinExistence type="predicted"/>
<evidence type="ECO:0000313" key="2">
    <source>
        <dbReference type="EMBL" id="SKC03594.1"/>
    </source>
</evidence>
<sequence length="80" mass="9661">MSVSNNSRMNKFRQKSPTQRFLSILGLCMFLFYFALGLAIIFWKQFPLEIDKTYKNMFGALLIVYSFMRFARLWQNNFLR</sequence>
<name>A0A1T5G5K1_9SPHI</name>
<protein>
    <submittedName>
        <fullName evidence="2">Uncharacterized protein</fullName>
    </submittedName>
</protein>
<keyword evidence="1" id="KW-0472">Membrane</keyword>
<evidence type="ECO:0000313" key="3">
    <source>
        <dbReference type="Proteomes" id="UP000190150"/>
    </source>
</evidence>
<keyword evidence="3" id="KW-1185">Reference proteome</keyword>